<evidence type="ECO:0000256" key="1">
    <source>
        <dbReference type="ARBA" id="ARBA00004117"/>
    </source>
</evidence>
<evidence type="ECO:0000313" key="7">
    <source>
        <dbReference type="EMBL" id="MCE2597124.1"/>
    </source>
</evidence>
<organism evidence="7 8">
    <name type="scientific">Motilimonas cestriensis</name>
    <dbReference type="NCBI Taxonomy" id="2742685"/>
    <lineage>
        <taxon>Bacteria</taxon>
        <taxon>Pseudomonadati</taxon>
        <taxon>Pseudomonadota</taxon>
        <taxon>Gammaproteobacteria</taxon>
        <taxon>Alteromonadales</taxon>
        <taxon>Alteromonadales genera incertae sedis</taxon>
        <taxon>Motilimonas</taxon>
    </lineage>
</organism>
<dbReference type="PANTHER" id="PTHR30435">
    <property type="entry name" value="FLAGELLAR PROTEIN"/>
    <property type="match status" value="1"/>
</dbReference>
<keyword evidence="7" id="KW-0282">Flagellum</keyword>
<keyword evidence="8" id="KW-1185">Reference proteome</keyword>
<feature type="domain" description="Flagellar basal-body/hook protein C-terminal" evidence="6">
    <location>
        <begin position="335"/>
        <end position="376"/>
    </location>
</feature>
<evidence type="ECO:0000256" key="2">
    <source>
        <dbReference type="ARBA" id="ARBA00009677"/>
    </source>
</evidence>
<proteinExistence type="inferred from homology"/>
<dbReference type="Proteomes" id="UP001201273">
    <property type="component" value="Unassembled WGS sequence"/>
</dbReference>
<evidence type="ECO:0000256" key="4">
    <source>
        <dbReference type="RuleBase" id="RU362116"/>
    </source>
</evidence>
<name>A0ABS8WHL7_9GAMM</name>
<dbReference type="RefSeq" id="WP_233054866.1">
    <property type="nucleotide sequence ID" value="NZ_JAIMJA010000033.1"/>
</dbReference>
<dbReference type="SUPFAM" id="SSF64518">
    <property type="entry name" value="Phase 1 flagellin"/>
    <property type="match status" value="1"/>
</dbReference>
<comment type="caution">
    <text evidence="7">The sequence shown here is derived from an EMBL/GenBank/DDBJ whole genome shotgun (WGS) entry which is preliminary data.</text>
</comment>
<evidence type="ECO:0000259" key="6">
    <source>
        <dbReference type="Pfam" id="PF06429"/>
    </source>
</evidence>
<dbReference type="InterPro" id="IPR001444">
    <property type="entry name" value="Flag_bb_rod_N"/>
</dbReference>
<reference evidence="7 8" key="1">
    <citation type="journal article" date="2022" name="Environ. Microbiol. Rep.">
        <title>Eco-phylogenetic analyses reveal divergent evolution of vitamin B12 metabolism in the marine bacterial family 'Psychromonadaceae'.</title>
        <authorList>
            <person name="Jin X."/>
            <person name="Yang Y."/>
            <person name="Cao H."/>
            <person name="Gao B."/>
            <person name="Zhao Z."/>
        </authorList>
    </citation>
    <scope>NUCLEOTIDE SEQUENCE [LARGE SCALE GENOMIC DNA]</scope>
    <source>
        <strain evidence="7 8">MKS20</strain>
    </source>
</reference>
<comment type="subcellular location">
    <subcellularLocation>
        <location evidence="1 4">Bacterial flagellum basal body</location>
    </subcellularLocation>
</comment>
<dbReference type="NCBIfam" id="TIGR03506">
    <property type="entry name" value="FlgEFG_subfam"/>
    <property type="match status" value="1"/>
</dbReference>
<dbReference type="Pfam" id="PF06429">
    <property type="entry name" value="Flg_bbr_C"/>
    <property type="match status" value="1"/>
</dbReference>
<evidence type="ECO:0000259" key="5">
    <source>
        <dbReference type="Pfam" id="PF00460"/>
    </source>
</evidence>
<keyword evidence="3 4" id="KW-0975">Bacterial flagellum</keyword>
<evidence type="ECO:0000256" key="3">
    <source>
        <dbReference type="ARBA" id="ARBA00023143"/>
    </source>
</evidence>
<dbReference type="Pfam" id="PF00460">
    <property type="entry name" value="Flg_bb_rod"/>
    <property type="match status" value="1"/>
</dbReference>
<feature type="domain" description="Flagellar basal body rod protein N-terminal" evidence="5">
    <location>
        <begin position="5"/>
        <end position="35"/>
    </location>
</feature>
<sequence length="382" mass="41156">MFQAFYNGLSGMFTSSKALNLVSNNVSNMQTPGYKAQDAFLTSLSTRDGNGLGAKVADVDYRFSPGEVTQTGNSTDLFLDGNALFILKDGADYYYTRAGLFSFDSEDNLVDKLSGMKVVGFDKQGNLAPINISPHKSLPFEMTDLVNITGQLTNKTPNYSFGDLSIINAKGESQDLSLDFSYSEDNMNWVVTVKDSLGSQVGSGLVEFEADGTLKVGKNELQIMLPEGQSVTVSFGEPGSLAGLTSLNESPESNISISDINGEVESPYRQVEVKTNGEIVLKYVNGKQVDVGRLALAKVDDFAAFSVKEGHILSSNGDRPEHLKAGEGLDVNVISGALELSNVDLAQEFGDMIVIQRSYQASSRVLSVSNQMLEQLYNSTNG</sequence>
<dbReference type="SUPFAM" id="SSF117143">
    <property type="entry name" value="Flagellar hook protein flgE"/>
    <property type="match status" value="1"/>
</dbReference>
<accession>A0ABS8WHL7</accession>
<dbReference type="InterPro" id="IPR020013">
    <property type="entry name" value="Flagellar_FlgE/F/G"/>
</dbReference>
<dbReference type="InterPro" id="IPR037925">
    <property type="entry name" value="FlgE/F/G-like"/>
</dbReference>
<keyword evidence="7" id="KW-0966">Cell projection</keyword>
<gene>
    <name evidence="7" type="ORF">K6Y31_20325</name>
</gene>
<comment type="similarity">
    <text evidence="2 4">Belongs to the flagella basal body rod proteins family.</text>
</comment>
<dbReference type="EMBL" id="JAIMJA010000033">
    <property type="protein sequence ID" value="MCE2597124.1"/>
    <property type="molecule type" value="Genomic_DNA"/>
</dbReference>
<comment type="function">
    <text evidence="4">A flexible structure which links the flagellar filament to the drive apparatus in the basal body.</text>
</comment>
<evidence type="ECO:0000313" key="8">
    <source>
        <dbReference type="Proteomes" id="UP001201273"/>
    </source>
</evidence>
<dbReference type="PANTHER" id="PTHR30435:SF1">
    <property type="entry name" value="FLAGELLAR HOOK PROTEIN FLGE"/>
    <property type="match status" value="1"/>
</dbReference>
<dbReference type="InterPro" id="IPR010930">
    <property type="entry name" value="Flg_bb/hook_C_dom"/>
</dbReference>
<protein>
    <recommendedName>
        <fullName evidence="4">Flagellar hook protein FlgE</fullName>
    </recommendedName>
</protein>
<keyword evidence="7" id="KW-0969">Cilium</keyword>